<keyword evidence="6" id="KW-1185">Reference proteome</keyword>
<dbReference type="PANTHER" id="PTHR33217">
    <property type="entry name" value="TRANSPOSASE FOR INSERTION SEQUENCE ELEMENT IS1081"/>
    <property type="match status" value="1"/>
</dbReference>
<gene>
    <name evidence="4" type="ORF">FAD_0394</name>
    <name evidence="5" type="ORF">FAD_0934</name>
</gene>
<sequence length="386" mass="45555">MENTDINISALENVDIDRILKEAIKEKIEKLMETELNAYLEENPGIKNGKYKRDLKTKYGEIKQLNIPRDRDSNFHTKVIEPYNRSIGIEDLIVSMYSNGISTRRIAGIMEDILGNKYSKSTISRITDLTIEEVYKFVNRPLDKRYIAIFLDGLFFYLRRGNVDKEPVIFALGIKETGEYEVLGFYLTVKESHNSYKEVLEDLYSRGLKEPLLIVADGIKNLDEEVMEIYPRSEFQLCTIHYTRGLKSNVRERDIEEISIDANKMFKCDSKEEGIIKFNDFKYKWESKYPKVIYNTEKNLGKLLRFYNYPSSIWRSLKSTNAIERLNGEVRRRVKTISSFPDEDSAMKVFYYKSIEYNSKHAFRKMNGYYKCKDEIKEMFNKRYPL</sequence>
<dbReference type="EMBL" id="CP015363">
    <property type="protein sequence ID" value="ARD84315.1"/>
    <property type="molecule type" value="Genomic_DNA"/>
</dbReference>
<dbReference type="GO" id="GO:0003677">
    <property type="term" value="F:DNA binding"/>
    <property type="evidence" value="ECO:0007669"/>
    <property type="project" value="UniProtKB-KW"/>
</dbReference>
<dbReference type="GO" id="GO:0004803">
    <property type="term" value="F:transposase activity"/>
    <property type="evidence" value="ECO:0007669"/>
    <property type="project" value="InterPro"/>
</dbReference>
<dbReference type="EMBL" id="CP015363">
    <property type="protein sequence ID" value="ARD84818.1"/>
    <property type="molecule type" value="Genomic_DNA"/>
</dbReference>
<dbReference type="Pfam" id="PF00872">
    <property type="entry name" value="Transposase_mut"/>
    <property type="match status" value="1"/>
</dbReference>
<keyword evidence="3" id="KW-0233">DNA recombination</keyword>
<organism evidence="4 6">
    <name type="scientific">Ferroplasma acidiphilum</name>
    <dbReference type="NCBI Taxonomy" id="74969"/>
    <lineage>
        <taxon>Archaea</taxon>
        <taxon>Methanobacteriati</taxon>
        <taxon>Thermoplasmatota</taxon>
        <taxon>Thermoplasmata</taxon>
        <taxon>Thermoplasmatales</taxon>
        <taxon>Ferroplasmaceae</taxon>
        <taxon>Ferroplasma</taxon>
    </lineage>
</organism>
<dbReference type="STRING" id="74969.FAD_0394"/>
<dbReference type="NCBIfam" id="NF033543">
    <property type="entry name" value="transpos_IS256"/>
    <property type="match status" value="1"/>
</dbReference>
<dbReference type="Proteomes" id="UP000192050">
    <property type="component" value="Chromosome"/>
</dbReference>
<dbReference type="PANTHER" id="PTHR33217:SF8">
    <property type="entry name" value="MUTATOR FAMILY TRANSPOSASE"/>
    <property type="match status" value="1"/>
</dbReference>
<keyword evidence="2" id="KW-0238">DNA-binding</keyword>
<proteinExistence type="predicted"/>
<dbReference type="GO" id="GO:0006313">
    <property type="term" value="P:DNA transposition"/>
    <property type="evidence" value="ECO:0007669"/>
    <property type="project" value="InterPro"/>
</dbReference>
<evidence type="ECO:0000313" key="6">
    <source>
        <dbReference type="Proteomes" id="UP000192050"/>
    </source>
</evidence>
<dbReference type="InterPro" id="IPR001207">
    <property type="entry name" value="Transposase_mutator"/>
</dbReference>
<dbReference type="OrthoDB" id="56934at2157"/>
<dbReference type="KEGG" id="fai:FAD_0934"/>
<dbReference type="AlphaFoldDB" id="A0A1V0N2I5"/>
<evidence type="ECO:0000256" key="1">
    <source>
        <dbReference type="ARBA" id="ARBA00022578"/>
    </source>
</evidence>
<reference evidence="4 6" key="1">
    <citation type="submission" date="2011-10" db="EMBL/GenBank/DDBJ databases">
        <title>Metabolic and evolutionary patterns in the extreme acidophile Ferroplasma acidiphilum.</title>
        <authorList>
            <person name="Golyshina O.V."/>
            <person name="Kozyavkin S.A."/>
            <person name="Tatusov R.L."/>
            <person name="Slesarev A.I."/>
            <person name="Golyshin P.N."/>
        </authorList>
    </citation>
    <scope>NUCLEOTIDE SEQUENCE [LARGE SCALE GENOMIC DNA]</scope>
    <source>
        <strain evidence="4">Berkeley</strain>
        <strain evidence="6">Y</strain>
    </source>
</reference>
<dbReference type="KEGG" id="fai:FAD_0394"/>
<dbReference type="RefSeq" id="WP_009887601.1">
    <property type="nucleotide sequence ID" value="NZ_CP015363.1"/>
</dbReference>
<accession>A0A1V0N2I5</accession>
<evidence type="ECO:0000313" key="5">
    <source>
        <dbReference type="EMBL" id="ARD84818.1"/>
    </source>
</evidence>
<name>A0A1V0N2I5_9ARCH</name>
<keyword evidence="1" id="KW-0815">Transposition</keyword>
<evidence type="ECO:0000313" key="4">
    <source>
        <dbReference type="EMBL" id="ARD84315.1"/>
    </source>
</evidence>
<dbReference type="GeneID" id="31676439"/>
<dbReference type="GeneID" id="16025750"/>
<evidence type="ECO:0000256" key="3">
    <source>
        <dbReference type="ARBA" id="ARBA00023172"/>
    </source>
</evidence>
<protein>
    <submittedName>
        <fullName evidence="4">Transposase mutator family</fullName>
    </submittedName>
</protein>
<evidence type="ECO:0000256" key="2">
    <source>
        <dbReference type="ARBA" id="ARBA00023125"/>
    </source>
</evidence>